<dbReference type="AlphaFoldDB" id="A0A2N9GF00"/>
<feature type="compositionally biased region" description="Low complexity" evidence="1">
    <location>
        <begin position="81"/>
        <end position="92"/>
    </location>
</feature>
<feature type="region of interest" description="Disordered" evidence="1">
    <location>
        <begin position="1"/>
        <end position="92"/>
    </location>
</feature>
<protein>
    <submittedName>
        <fullName evidence="2">Uncharacterized protein</fullName>
    </submittedName>
</protein>
<organism evidence="2">
    <name type="scientific">Fagus sylvatica</name>
    <name type="common">Beechnut</name>
    <dbReference type="NCBI Taxonomy" id="28930"/>
    <lineage>
        <taxon>Eukaryota</taxon>
        <taxon>Viridiplantae</taxon>
        <taxon>Streptophyta</taxon>
        <taxon>Embryophyta</taxon>
        <taxon>Tracheophyta</taxon>
        <taxon>Spermatophyta</taxon>
        <taxon>Magnoliopsida</taxon>
        <taxon>eudicotyledons</taxon>
        <taxon>Gunneridae</taxon>
        <taxon>Pentapetalae</taxon>
        <taxon>rosids</taxon>
        <taxon>fabids</taxon>
        <taxon>Fagales</taxon>
        <taxon>Fagaceae</taxon>
        <taxon>Fagus</taxon>
    </lineage>
</organism>
<name>A0A2N9GF00_FAGSY</name>
<feature type="compositionally biased region" description="Low complexity" evidence="1">
    <location>
        <begin position="31"/>
        <end position="55"/>
    </location>
</feature>
<evidence type="ECO:0000313" key="2">
    <source>
        <dbReference type="EMBL" id="SPC97694.1"/>
    </source>
</evidence>
<feature type="region of interest" description="Disordered" evidence="1">
    <location>
        <begin position="270"/>
        <end position="295"/>
    </location>
</feature>
<dbReference type="PANTHER" id="PTHR38937:SF2">
    <property type="entry name" value="MEMBRANE PROTEIN OF ER BODY-LIKE PROTEIN ISOFORM X1"/>
    <property type="match status" value="1"/>
</dbReference>
<sequence length="362" mass="40799">MEQQEYQWELEEEELEAALQPRQSRRHRLNNNDAASTNSNDNDTTITNTTSATANHSVTAIVAGSATPSFPKQEEEEEEANNNNSDTNQVDNFEYNNTATITEFHEEVTEYNGVCFDNGKGTYPTHEFSGITSTSHECSVFETKSGDDEFSVQEFYIPKAPGFEVNTKYGGNLEDDTFSSLSRLPVEKSSEARVEVGVDVTEKIDQPVTKLDVEAVLEKQETHDLYCPNCNSCITRRIILRRRKRKVRNLHLKPKHDKYETVLGSDLVTNPANAANQDHDANNISSGSPTRADDGYTTNREVDIFRCLSCFSIFIPSGNFTLSPWETFSLPSNLFAMMDLDITFRILKYTCFVDGALIMEKN</sequence>
<dbReference type="PANTHER" id="PTHR38937">
    <property type="entry name" value="MEMBRANE PROTEIN OF ER BODY-LIKE PROTEIN"/>
    <property type="match status" value="1"/>
</dbReference>
<accession>A0A2N9GF00</accession>
<proteinExistence type="predicted"/>
<evidence type="ECO:0000256" key="1">
    <source>
        <dbReference type="SAM" id="MobiDB-lite"/>
    </source>
</evidence>
<dbReference type="EMBL" id="OIVN01001791">
    <property type="protein sequence ID" value="SPC97694.1"/>
    <property type="molecule type" value="Genomic_DNA"/>
</dbReference>
<gene>
    <name evidence="2" type="ORF">FSB_LOCUS25576</name>
</gene>
<reference evidence="2" key="1">
    <citation type="submission" date="2018-02" db="EMBL/GenBank/DDBJ databases">
        <authorList>
            <person name="Cohen D.B."/>
            <person name="Kent A.D."/>
        </authorList>
    </citation>
    <scope>NUCLEOTIDE SEQUENCE</scope>
</reference>
<dbReference type="InterPro" id="IPR052843">
    <property type="entry name" value="ER_body_metal_sequester"/>
</dbReference>